<dbReference type="AlphaFoldDB" id="A0A699XKL9"/>
<feature type="non-terminal residue" evidence="1">
    <location>
        <position position="57"/>
    </location>
</feature>
<organism evidence="1">
    <name type="scientific">Tanacetum cinerariifolium</name>
    <name type="common">Dalmatian daisy</name>
    <name type="synonym">Chrysanthemum cinerariifolium</name>
    <dbReference type="NCBI Taxonomy" id="118510"/>
    <lineage>
        <taxon>Eukaryota</taxon>
        <taxon>Viridiplantae</taxon>
        <taxon>Streptophyta</taxon>
        <taxon>Embryophyta</taxon>
        <taxon>Tracheophyta</taxon>
        <taxon>Spermatophyta</taxon>
        <taxon>Magnoliopsida</taxon>
        <taxon>eudicotyledons</taxon>
        <taxon>Gunneridae</taxon>
        <taxon>Pentapetalae</taxon>
        <taxon>asterids</taxon>
        <taxon>campanulids</taxon>
        <taxon>Asterales</taxon>
        <taxon>Asteraceae</taxon>
        <taxon>Asteroideae</taxon>
        <taxon>Anthemideae</taxon>
        <taxon>Anthemidinae</taxon>
        <taxon>Tanacetum</taxon>
    </lineage>
</organism>
<sequence length="57" mass="6483">MRASLERLRSDWAVFVGKWTTRAVTDHWLAFGGEATIMVERLTMQIAAENDLLYSPA</sequence>
<gene>
    <name evidence="1" type="ORF">Tci_930869</name>
</gene>
<comment type="caution">
    <text evidence="1">The sequence shown here is derived from an EMBL/GenBank/DDBJ whole genome shotgun (WGS) entry which is preliminary data.</text>
</comment>
<name>A0A699XKL9_TANCI</name>
<protein>
    <submittedName>
        <fullName evidence="1">Uncharacterized protein</fullName>
    </submittedName>
</protein>
<dbReference type="EMBL" id="BKCJ011858896">
    <property type="protein sequence ID" value="GFD58900.1"/>
    <property type="molecule type" value="Genomic_DNA"/>
</dbReference>
<evidence type="ECO:0000313" key="1">
    <source>
        <dbReference type="EMBL" id="GFD58900.1"/>
    </source>
</evidence>
<proteinExistence type="predicted"/>
<reference evidence="1" key="1">
    <citation type="journal article" date="2019" name="Sci. Rep.">
        <title>Draft genome of Tanacetum cinerariifolium, the natural source of mosquito coil.</title>
        <authorList>
            <person name="Yamashiro T."/>
            <person name="Shiraishi A."/>
            <person name="Satake H."/>
            <person name="Nakayama K."/>
        </authorList>
    </citation>
    <scope>NUCLEOTIDE SEQUENCE</scope>
</reference>
<accession>A0A699XKL9</accession>